<dbReference type="InParanoid" id="A7SF14"/>
<name>A7SF14_NEMVE</name>
<comment type="similarity">
    <text evidence="2">Belongs to the MIF family.</text>
</comment>
<dbReference type="GO" id="GO:0005125">
    <property type="term" value="F:cytokine activity"/>
    <property type="evidence" value="ECO:0007669"/>
    <property type="project" value="UniProtKB-KW"/>
</dbReference>
<evidence type="ECO:0000256" key="12">
    <source>
        <dbReference type="ARBA" id="ARBA00042730"/>
    </source>
</evidence>
<dbReference type="AlphaFoldDB" id="A7SF14"/>
<evidence type="ECO:0000256" key="11">
    <source>
        <dbReference type="ARBA" id="ARBA00041912"/>
    </source>
</evidence>
<dbReference type="STRING" id="45351.A7SF14"/>
<dbReference type="EC" id="5.3.2.1" evidence="9"/>
<evidence type="ECO:0000256" key="2">
    <source>
        <dbReference type="ARBA" id="ARBA00005851"/>
    </source>
</evidence>
<evidence type="ECO:0000313" key="14">
    <source>
        <dbReference type="Proteomes" id="UP000001593"/>
    </source>
</evidence>
<dbReference type="OrthoDB" id="255819at2759"/>
<protein>
    <recommendedName>
        <fullName evidence="12">L-dopachrome isomerase</fullName>
        <ecNumber evidence="9">5.3.2.1</ecNumber>
        <ecNumber evidence="8">5.3.3.12</ecNumber>
    </recommendedName>
    <alternativeName>
        <fullName evidence="10">L-dopachrome tautomerase</fullName>
    </alternativeName>
    <alternativeName>
        <fullName evidence="11">Phenylpyruvate tautomerase</fullName>
    </alternativeName>
</protein>
<dbReference type="HOGENOM" id="CLU_129906_1_1_1"/>
<dbReference type="EC" id="5.3.3.12" evidence="8"/>
<dbReference type="GO" id="GO:0005615">
    <property type="term" value="C:extracellular space"/>
    <property type="evidence" value="ECO:0000318"/>
    <property type="project" value="GO_Central"/>
</dbReference>
<dbReference type="InterPro" id="IPR014347">
    <property type="entry name" value="Tautomerase/MIF_sf"/>
</dbReference>
<organism evidence="13 14">
    <name type="scientific">Nematostella vectensis</name>
    <name type="common">Starlet sea anemone</name>
    <dbReference type="NCBI Taxonomy" id="45351"/>
    <lineage>
        <taxon>Eukaryota</taxon>
        <taxon>Metazoa</taxon>
        <taxon>Cnidaria</taxon>
        <taxon>Anthozoa</taxon>
        <taxon>Hexacorallia</taxon>
        <taxon>Actiniaria</taxon>
        <taxon>Edwardsiidae</taxon>
        <taxon>Nematostella</taxon>
    </lineage>
</organism>
<keyword evidence="5" id="KW-0413">Isomerase</keyword>
<dbReference type="GO" id="GO:0004167">
    <property type="term" value="F:dopachrome isomerase activity"/>
    <property type="evidence" value="ECO:0007669"/>
    <property type="project" value="UniProtKB-EC"/>
</dbReference>
<evidence type="ECO:0000256" key="4">
    <source>
        <dbReference type="ARBA" id="ARBA00022525"/>
    </source>
</evidence>
<dbReference type="OMA" id="YINFFDM"/>
<keyword evidence="3" id="KW-0202">Cytokine</keyword>
<evidence type="ECO:0000256" key="8">
    <source>
        <dbReference type="ARBA" id="ARBA00038932"/>
    </source>
</evidence>
<dbReference type="PhylomeDB" id="A7SF14"/>
<dbReference type="PANTHER" id="PTHR11954:SF6">
    <property type="entry name" value="MACROPHAGE MIGRATION INHIBITORY FACTOR"/>
    <property type="match status" value="1"/>
</dbReference>
<dbReference type="GO" id="GO:0050178">
    <property type="term" value="F:phenylpyruvate tautomerase activity"/>
    <property type="evidence" value="ECO:0000318"/>
    <property type="project" value="GO_Central"/>
</dbReference>
<evidence type="ECO:0000256" key="9">
    <source>
        <dbReference type="ARBA" id="ARBA00039086"/>
    </source>
</evidence>
<dbReference type="Proteomes" id="UP000001593">
    <property type="component" value="Unassembled WGS sequence"/>
</dbReference>
<comment type="subcellular location">
    <subcellularLocation>
        <location evidence="1">Secreted</location>
    </subcellularLocation>
</comment>
<gene>
    <name evidence="13" type="ORF">NEMVEDRAFT_v1g189079</name>
</gene>
<evidence type="ECO:0000256" key="1">
    <source>
        <dbReference type="ARBA" id="ARBA00004613"/>
    </source>
</evidence>
<evidence type="ECO:0000313" key="13">
    <source>
        <dbReference type="EMBL" id="EDO37697.1"/>
    </source>
</evidence>
<dbReference type="Pfam" id="PF01187">
    <property type="entry name" value="MIF"/>
    <property type="match status" value="1"/>
</dbReference>
<evidence type="ECO:0000256" key="7">
    <source>
        <dbReference type="ARBA" id="ARBA00036823"/>
    </source>
</evidence>
<reference evidence="13 14" key="1">
    <citation type="journal article" date="2007" name="Science">
        <title>Sea anemone genome reveals ancestral eumetazoan gene repertoire and genomic organization.</title>
        <authorList>
            <person name="Putnam N.H."/>
            <person name="Srivastava M."/>
            <person name="Hellsten U."/>
            <person name="Dirks B."/>
            <person name="Chapman J."/>
            <person name="Salamov A."/>
            <person name="Terry A."/>
            <person name="Shapiro H."/>
            <person name="Lindquist E."/>
            <person name="Kapitonov V.V."/>
            <person name="Jurka J."/>
            <person name="Genikhovich G."/>
            <person name="Grigoriev I.V."/>
            <person name="Lucas S.M."/>
            <person name="Steele R.E."/>
            <person name="Finnerty J.R."/>
            <person name="Technau U."/>
            <person name="Martindale M.Q."/>
            <person name="Rokhsar D.S."/>
        </authorList>
    </citation>
    <scope>NUCLEOTIDE SEQUENCE [LARGE SCALE GENOMIC DNA]</scope>
    <source>
        <strain evidence="14">CH2 X CH6</strain>
    </source>
</reference>
<dbReference type="PANTHER" id="PTHR11954">
    <property type="entry name" value="D-DOPACHROME DECARBOXYLASE"/>
    <property type="match status" value="1"/>
</dbReference>
<evidence type="ECO:0000256" key="3">
    <source>
        <dbReference type="ARBA" id="ARBA00022514"/>
    </source>
</evidence>
<accession>A7SF14</accession>
<evidence type="ECO:0000256" key="6">
    <source>
        <dbReference type="ARBA" id="ARBA00036735"/>
    </source>
</evidence>
<dbReference type="EMBL" id="DS469641">
    <property type="protein sequence ID" value="EDO37697.1"/>
    <property type="molecule type" value="Genomic_DNA"/>
</dbReference>
<comment type="catalytic activity">
    <reaction evidence="6">
        <text>3-phenylpyruvate = enol-phenylpyruvate</text>
        <dbReference type="Rhea" id="RHEA:17097"/>
        <dbReference type="ChEBI" id="CHEBI:16815"/>
        <dbReference type="ChEBI" id="CHEBI:18005"/>
        <dbReference type="EC" id="5.3.2.1"/>
    </reaction>
</comment>
<keyword evidence="4" id="KW-0964">Secreted</keyword>
<dbReference type="Gene3D" id="3.30.429.10">
    <property type="entry name" value="Macrophage Migration Inhibitory Factor"/>
    <property type="match status" value="1"/>
</dbReference>
<comment type="catalytic activity">
    <reaction evidence="7">
        <text>L-dopachrome = 5,6-dihydroxyindole-2-carboxylate</text>
        <dbReference type="Rhea" id="RHEA:13041"/>
        <dbReference type="ChEBI" id="CHEBI:16875"/>
        <dbReference type="ChEBI" id="CHEBI:57509"/>
        <dbReference type="EC" id="5.3.3.12"/>
    </reaction>
</comment>
<sequence>MPILEIQTNVPAANVPDNFLKESTTLLAGLVGKPESYVLVCIEPGLRLMFGGTTEPAAIVNLTNIGQHDPATTKHRSKVISNHIQKTLGVPADRMYIIFHDKQRFEVGYNGATFH</sequence>
<dbReference type="eggNOG" id="KOG1759">
    <property type="taxonomic scope" value="Eukaryota"/>
</dbReference>
<dbReference type="KEGG" id="nve:5509214"/>
<evidence type="ECO:0000256" key="5">
    <source>
        <dbReference type="ARBA" id="ARBA00023235"/>
    </source>
</evidence>
<dbReference type="SUPFAM" id="SSF55331">
    <property type="entry name" value="Tautomerase/MIF"/>
    <property type="match status" value="1"/>
</dbReference>
<evidence type="ECO:0000256" key="10">
    <source>
        <dbReference type="ARBA" id="ARBA00041631"/>
    </source>
</evidence>
<dbReference type="InterPro" id="IPR001398">
    <property type="entry name" value="Macrophage_inhib_fac"/>
</dbReference>
<keyword evidence="14" id="KW-1185">Reference proteome</keyword>
<dbReference type="FunCoup" id="A7SF14">
    <property type="interactions" value="525"/>
</dbReference>
<proteinExistence type="inferred from homology"/>